<dbReference type="Proteomes" id="UP001156706">
    <property type="component" value="Unassembled WGS sequence"/>
</dbReference>
<dbReference type="InterPro" id="IPR036390">
    <property type="entry name" value="WH_DNA-bd_sf"/>
</dbReference>
<dbReference type="EMBL" id="BSOG01000001">
    <property type="protein sequence ID" value="GLR11599.1"/>
    <property type="molecule type" value="Genomic_DNA"/>
</dbReference>
<accession>A0ABQ5YCI0</accession>
<reference evidence="2" key="1">
    <citation type="journal article" date="2019" name="Int. J. Syst. Evol. Microbiol.">
        <title>The Global Catalogue of Microorganisms (GCM) 10K type strain sequencing project: providing services to taxonomists for standard genome sequencing and annotation.</title>
        <authorList>
            <consortium name="The Broad Institute Genomics Platform"/>
            <consortium name="The Broad Institute Genome Sequencing Center for Infectious Disease"/>
            <person name="Wu L."/>
            <person name="Ma J."/>
        </authorList>
    </citation>
    <scope>NUCLEOTIDE SEQUENCE [LARGE SCALE GENOMIC DNA]</scope>
    <source>
        <strain evidence="2">NBRC 110044</strain>
    </source>
</reference>
<evidence type="ECO:0000313" key="2">
    <source>
        <dbReference type="Proteomes" id="UP001156706"/>
    </source>
</evidence>
<sequence length="79" mass="8788">MADEEAMTLALLQLLLEEDGLSIHKACKRLGLSLSELKRLLAGLGDNPQMQGLDLVRSTEERGRLRLWLTDKARALCQA</sequence>
<dbReference type="Gene3D" id="1.10.10.10">
    <property type="entry name" value="Winged helix-like DNA-binding domain superfamily/Winged helix DNA-binding domain"/>
    <property type="match status" value="1"/>
</dbReference>
<gene>
    <name evidence="1" type="ORF">GCM10007907_03890</name>
</gene>
<protein>
    <submittedName>
        <fullName evidence="1">Uncharacterized protein</fullName>
    </submittedName>
</protein>
<name>A0ABQ5YCI0_9NEIS</name>
<organism evidence="1 2">
    <name type="scientific">Chitinimonas prasina</name>
    <dbReference type="NCBI Taxonomy" id="1434937"/>
    <lineage>
        <taxon>Bacteria</taxon>
        <taxon>Pseudomonadati</taxon>
        <taxon>Pseudomonadota</taxon>
        <taxon>Betaproteobacteria</taxon>
        <taxon>Neisseriales</taxon>
        <taxon>Chitinibacteraceae</taxon>
        <taxon>Chitinimonas</taxon>
    </lineage>
</organism>
<dbReference type="RefSeq" id="WP_284194748.1">
    <property type="nucleotide sequence ID" value="NZ_BSOG01000001.1"/>
</dbReference>
<evidence type="ECO:0000313" key="1">
    <source>
        <dbReference type="EMBL" id="GLR11599.1"/>
    </source>
</evidence>
<dbReference type="SUPFAM" id="SSF46785">
    <property type="entry name" value="Winged helix' DNA-binding domain"/>
    <property type="match status" value="1"/>
</dbReference>
<keyword evidence="2" id="KW-1185">Reference proteome</keyword>
<comment type="caution">
    <text evidence="1">The sequence shown here is derived from an EMBL/GenBank/DDBJ whole genome shotgun (WGS) entry which is preliminary data.</text>
</comment>
<proteinExistence type="predicted"/>
<dbReference type="InterPro" id="IPR036388">
    <property type="entry name" value="WH-like_DNA-bd_sf"/>
</dbReference>